<proteinExistence type="predicted"/>
<keyword evidence="3" id="KW-1185">Reference proteome</keyword>
<feature type="chain" id="PRO_5011726078" evidence="1">
    <location>
        <begin position="25"/>
        <end position="256"/>
    </location>
</feature>
<sequence length="256" mass="28249">MKMSFIPMIMLSLLSLTWTINAHADGLADLQQALAKLNGSAPVTAMLDVSFSETRGDGKDKKVKTGAITSHLFENNMGLNISYSKNVLQQIAQENQTKISNKNADTPALNGAEILSASSLIPILSSAQSILDIISQGDFIGENYIDYQDKPTRVLNFELPLESFIEDKKIRGYVRKFNGSYQVLINEDGVPIETRMRYNGKGSAYIFFSLSAESEITSQYTVTGGRLVRINKTVASHSSSTFSDRTYRGTWQLAIL</sequence>
<dbReference type="OrthoDB" id="6225804at2"/>
<accession>A0A1H7QY71</accession>
<organism evidence="2 3">
    <name type="scientific">Colwellia chukchiensis</name>
    <dbReference type="NCBI Taxonomy" id="641665"/>
    <lineage>
        <taxon>Bacteria</taxon>
        <taxon>Pseudomonadati</taxon>
        <taxon>Pseudomonadota</taxon>
        <taxon>Gammaproteobacteria</taxon>
        <taxon>Alteromonadales</taxon>
        <taxon>Colwelliaceae</taxon>
        <taxon>Colwellia</taxon>
    </lineage>
</organism>
<keyword evidence="1" id="KW-0732">Signal</keyword>
<feature type="signal peptide" evidence="1">
    <location>
        <begin position="1"/>
        <end position="24"/>
    </location>
</feature>
<name>A0A1H7QY71_9GAMM</name>
<gene>
    <name evidence="2" type="ORF">SAMN05216262_11313</name>
</gene>
<reference evidence="3" key="1">
    <citation type="submission" date="2016-10" db="EMBL/GenBank/DDBJ databases">
        <authorList>
            <person name="Varghese N."/>
            <person name="Submissions S."/>
        </authorList>
    </citation>
    <scope>NUCLEOTIDE SEQUENCE [LARGE SCALE GENOMIC DNA]</scope>
    <source>
        <strain evidence="3">CGMCC 1.9127</strain>
    </source>
</reference>
<evidence type="ECO:0000313" key="2">
    <source>
        <dbReference type="EMBL" id="SEL52950.1"/>
    </source>
</evidence>
<dbReference type="AlphaFoldDB" id="A0A1H7QY71"/>
<dbReference type="Proteomes" id="UP000199297">
    <property type="component" value="Unassembled WGS sequence"/>
</dbReference>
<dbReference type="EMBL" id="FOBI01000013">
    <property type="protein sequence ID" value="SEL52950.1"/>
    <property type="molecule type" value="Genomic_DNA"/>
</dbReference>
<dbReference type="RefSeq" id="WP_085285527.1">
    <property type="nucleotide sequence ID" value="NZ_FOBI01000013.1"/>
</dbReference>
<protein>
    <submittedName>
        <fullName evidence="2">Uncharacterized protein</fullName>
    </submittedName>
</protein>
<evidence type="ECO:0000256" key="1">
    <source>
        <dbReference type="SAM" id="SignalP"/>
    </source>
</evidence>
<evidence type="ECO:0000313" key="3">
    <source>
        <dbReference type="Proteomes" id="UP000199297"/>
    </source>
</evidence>